<accession>A0A183V8Y0</accession>
<dbReference type="WBParaSite" id="TCNE_0001720101-mRNA-1">
    <property type="protein sequence ID" value="TCNE_0001720101-mRNA-1"/>
    <property type="gene ID" value="TCNE_0001720101"/>
</dbReference>
<dbReference type="Proteomes" id="UP000050794">
    <property type="component" value="Unassembled WGS sequence"/>
</dbReference>
<name>A0A183V8Y0_TOXCA</name>
<organism evidence="2 3">
    <name type="scientific">Toxocara canis</name>
    <name type="common">Canine roundworm</name>
    <dbReference type="NCBI Taxonomy" id="6265"/>
    <lineage>
        <taxon>Eukaryota</taxon>
        <taxon>Metazoa</taxon>
        <taxon>Ecdysozoa</taxon>
        <taxon>Nematoda</taxon>
        <taxon>Chromadorea</taxon>
        <taxon>Rhabditida</taxon>
        <taxon>Spirurina</taxon>
        <taxon>Ascaridomorpha</taxon>
        <taxon>Ascaridoidea</taxon>
        <taxon>Toxocaridae</taxon>
        <taxon>Toxocara</taxon>
    </lineage>
</organism>
<dbReference type="EMBL" id="UYWY01024234">
    <property type="protein sequence ID" value="VDM48521.1"/>
    <property type="molecule type" value="Genomic_DNA"/>
</dbReference>
<sequence length="82" mass="9375">MSSQTLFVGDDFRSLYTRRPCCALLYLNALSPLRRRCLSSTMHSFRAPPARDRVLCSTRMGLCWPWWLLFSVRLSTGSATAD</sequence>
<evidence type="ECO:0000313" key="2">
    <source>
        <dbReference type="Proteomes" id="UP000050794"/>
    </source>
</evidence>
<dbReference type="AlphaFoldDB" id="A0A183V8Y0"/>
<evidence type="ECO:0000313" key="1">
    <source>
        <dbReference type="EMBL" id="VDM48521.1"/>
    </source>
</evidence>
<gene>
    <name evidence="1" type="ORF">TCNE_LOCUS17200</name>
</gene>
<reference evidence="3" key="1">
    <citation type="submission" date="2016-06" db="UniProtKB">
        <authorList>
            <consortium name="WormBaseParasite"/>
        </authorList>
    </citation>
    <scope>IDENTIFICATION</scope>
</reference>
<keyword evidence="2" id="KW-1185">Reference proteome</keyword>
<reference evidence="1 2" key="2">
    <citation type="submission" date="2018-11" db="EMBL/GenBank/DDBJ databases">
        <authorList>
            <consortium name="Pathogen Informatics"/>
        </authorList>
    </citation>
    <scope>NUCLEOTIDE SEQUENCE [LARGE SCALE GENOMIC DNA]</scope>
</reference>
<proteinExistence type="predicted"/>
<evidence type="ECO:0000313" key="3">
    <source>
        <dbReference type="WBParaSite" id="TCNE_0001720101-mRNA-1"/>
    </source>
</evidence>
<protein>
    <submittedName>
        <fullName evidence="1 3">Uncharacterized protein</fullName>
    </submittedName>
</protein>